<name>B1WW83_CROS5</name>
<dbReference type="AlphaFoldDB" id="B1WW83"/>
<dbReference type="SMART" id="SM00507">
    <property type="entry name" value="HNHc"/>
    <property type="match status" value="1"/>
</dbReference>
<dbReference type="GO" id="GO:0008270">
    <property type="term" value="F:zinc ion binding"/>
    <property type="evidence" value="ECO:0007669"/>
    <property type="project" value="InterPro"/>
</dbReference>
<keyword evidence="2" id="KW-0808">Transferase</keyword>
<dbReference type="Pfam" id="PF00078">
    <property type="entry name" value="RVT_1"/>
    <property type="match status" value="1"/>
</dbReference>
<organism evidence="2 3">
    <name type="scientific">Crocosphaera subtropica (strain ATCC 51142 / BH68)</name>
    <name type="common">Cyanothece sp. (strain ATCC 51142)</name>
    <dbReference type="NCBI Taxonomy" id="43989"/>
    <lineage>
        <taxon>Bacteria</taxon>
        <taxon>Bacillati</taxon>
        <taxon>Cyanobacteriota</taxon>
        <taxon>Cyanophyceae</taxon>
        <taxon>Oscillatoriophycideae</taxon>
        <taxon>Chroococcales</taxon>
        <taxon>Aphanothecaceae</taxon>
        <taxon>Crocosphaera</taxon>
        <taxon>Crocosphaera subtropica</taxon>
    </lineage>
</organism>
<dbReference type="Pfam" id="PF01844">
    <property type="entry name" value="HNH"/>
    <property type="match status" value="1"/>
</dbReference>
<dbReference type="InterPro" id="IPR013597">
    <property type="entry name" value="Mat_intron_G2"/>
</dbReference>
<evidence type="ECO:0000313" key="3">
    <source>
        <dbReference type="Proteomes" id="UP000001203"/>
    </source>
</evidence>
<dbReference type="InterPro" id="IPR025960">
    <property type="entry name" value="RVT_N"/>
</dbReference>
<dbReference type="Pfam" id="PF13655">
    <property type="entry name" value="RVT_N"/>
    <property type="match status" value="1"/>
</dbReference>
<dbReference type="KEGG" id="cyt:cce_4663"/>
<reference evidence="2 3" key="1">
    <citation type="journal article" date="2008" name="Proc. Natl. Acad. Sci. U.S.A.">
        <title>The genome of Cyanothece 51142, a unicellular diazotrophic cyanobacterium important in the marine nitrogen cycle.</title>
        <authorList>
            <person name="Welsh E.A."/>
            <person name="Liberton M."/>
            <person name="Stoeckel J."/>
            <person name="Loh T."/>
            <person name="Elvitigala T."/>
            <person name="Wang C."/>
            <person name="Wollam A."/>
            <person name="Fulton R.S."/>
            <person name="Clifton S.W."/>
            <person name="Jacobs J.M."/>
            <person name="Aurora R."/>
            <person name="Ghosh B.K."/>
            <person name="Sherman L.A."/>
            <person name="Smith R.D."/>
            <person name="Wilson R.K."/>
            <person name="Pakrasi H.B."/>
        </authorList>
    </citation>
    <scope>NUCLEOTIDE SEQUENCE [LARGE SCALE GENOMIC DNA]</scope>
    <source>
        <strain evidence="3">ATCC 51142 / BH68</strain>
    </source>
</reference>
<dbReference type="eggNOG" id="COG3344">
    <property type="taxonomic scope" value="Bacteria"/>
</dbReference>
<dbReference type="Pfam" id="PF08388">
    <property type="entry name" value="GIIM"/>
    <property type="match status" value="1"/>
</dbReference>
<dbReference type="PROSITE" id="PS50878">
    <property type="entry name" value="RT_POL"/>
    <property type="match status" value="1"/>
</dbReference>
<dbReference type="Gene3D" id="1.10.30.50">
    <property type="match status" value="1"/>
</dbReference>
<dbReference type="InterPro" id="IPR051083">
    <property type="entry name" value="GrpII_Intron_Splice-Mob/Def"/>
</dbReference>
<dbReference type="InterPro" id="IPR043502">
    <property type="entry name" value="DNA/RNA_pol_sf"/>
</dbReference>
<feature type="domain" description="Reverse transcriptase" evidence="1">
    <location>
        <begin position="100"/>
        <end position="349"/>
    </location>
</feature>
<proteinExistence type="predicted"/>
<dbReference type="Proteomes" id="UP000001203">
    <property type="component" value="Chromosome circular"/>
</dbReference>
<dbReference type="GO" id="GO:0003964">
    <property type="term" value="F:RNA-directed DNA polymerase activity"/>
    <property type="evidence" value="ECO:0007669"/>
    <property type="project" value="UniProtKB-KW"/>
</dbReference>
<dbReference type="HOGENOM" id="CLU_013584_15_4_3"/>
<dbReference type="CDD" id="cd01651">
    <property type="entry name" value="RT_G2_intron"/>
    <property type="match status" value="1"/>
</dbReference>
<dbReference type="InterPro" id="IPR003615">
    <property type="entry name" value="HNH_nuc"/>
</dbReference>
<dbReference type="PANTHER" id="PTHR34047">
    <property type="entry name" value="NUCLEAR INTRON MATURASE 1, MITOCHONDRIAL-RELATED"/>
    <property type="match status" value="1"/>
</dbReference>
<dbReference type="PANTHER" id="PTHR34047:SF10">
    <property type="entry name" value="GROUP II INTRON-ASSOCIATED OPEN READING FRAME"/>
    <property type="match status" value="1"/>
</dbReference>
<gene>
    <name evidence="2" type="ordered locus">cce_4663</name>
</gene>
<keyword evidence="2" id="KW-0695">RNA-directed DNA polymerase</keyword>
<keyword evidence="3" id="KW-1185">Reference proteome</keyword>
<dbReference type="GO" id="GO:0003676">
    <property type="term" value="F:nucleic acid binding"/>
    <property type="evidence" value="ECO:0007669"/>
    <property type="project" value="InterPro"/>
</dbReference>
<evidence type="ECO:0000313" key="2">
    <source>
        <dbReference type="EMBL" id="ACB54011.1"/>
    </source>
</evidence>
<keyword evidence="2" id="KW-0548">Nucleotidyltransferase</keyword>
<dbReference type="SUPFAM" id="SSF56672">
    <property type="entry name" value="DNA/RNA polymerases"/>
    <property type="match status" value="1"/>
</dbReference>
<accession>B1WW83</accession>
<dbReference type="EMBL" id="CP000806">
    <property type="protein sequence ID" value="ACB54011.1"/>
    <property type="molecule type" value="Genomic_DNA"/>
</dbReference>
<evidence type="ECO:0000259" key="1">
    <source>
        <dbReference type="PROSITE" id="PS50878"/>
    </source>
</evidence>
<dbReference type="NCBIfam" id="TIGR04416">
    <property type="entry name" value="group_II_RT_mat"/>
    <property type="match status" value="1"/>
</dbReference>
<protein>
    <submittedName>
        <fullName evidence="2">Reverse transcriptase</fullName>
    </submittedName>
</protein>
<dbReference type="GO" id="GO:0004519">
    <property type="term" value="F:endonuclease activity"/>
    <property type="evidence" value="ECO:0007669"/>
    <property type="project" value="InterPro"/>
</dbReference>
<dbReference type="InterPro" id="IPR030931">
    <property type="entry name" value="Group_II_RT_mat"/>
</dbReference>
<dbReference type="STRING" id="43989.cce_4663"/>
<dbReference type="InterPro" id="IPR000477">
    <property type="entry name" value="RT_dom"/>
</dbReference>
<dbReference type="InterPro" id="IPR002711">
    <property type="entry name" value="HNH"/>
</dbReference>
<sequence length="599" mass="69669">MKNKQVEVKMEKTSITKTTESWNTINWAKVQRKVFKLQKRIFQAIKSGEKAKAHKLQKLLAKSYYAKLLSVRKVTQDNKGKKTAGVDGKKIIHPQQRYQLALSLNLKGYKSKPLRRVWISKPGKDEKRPLGIPTITDRAMQCLIKLCMEPYWEAKFEGNSYGFRPGRSTHDAIEAIFNHIRYKTKYVLDADISKCFDKINHKYLLDKTDCPYFKSIIKQWLKAGVMDKGIFESTDSGTPQGGVISPLLANIALDGMIRDIQKSFPNSITREGKRIRGYQPKIIRYADDFVILHHELEIINHTQKLVNKWLEKVGLELKPSKTRICHTLNDIMIDGKMEKAGFDFLGFTIKQHHVGKYQTGCNTMGEKLGFKTIIKPSKKSQQKHRIEIKRVIRTHRNAPQDALINKLNPIIRGWSNYFSTVCSKKIFSDEDRYIWENLKSWAINRSKKGKKEALNKYFSHGIHGKWTFQNKSYFLLMHSKTKIKRHIKVKDNASPYDGNWTYWSKRRGEYPETPKRVAKLLKKQKGKCNLCNQHFTPEDIVEIDHIIPKSKNGKDENNNLQALHRHCHDVKSRNDGSQDWSKNDYEWKEDVVIVPMTIG</sequence>
<dbReference type="eggNOG" id="COG1403">
    <property type="taxonomic scope" value="Bacteria"/>
</dbReference>
<dbReference type="CDD" id="cd00085">
    <property type="entry name" value="HNHc"/>
    <property type="match status" value="1"/>
</dbReference>